<dbReference type="Proteomes" id="UP000008315">
    <property type="component" value="Chromosome"/>
</dbReference>
<dbReference type="Gene3D" id="1.20.120.1630">
    <property type="match status" value="1"/>
</dbReference>
<reference evidence="7" key="1">
    <citation type="journal article" date="2012" name="J. Bacteriol.">
        <title>Genome sequence of the haloalkaliphilic methanotrophic bacterium Methylomicrobium alcaliphilum 20Z.</title>
        <authorList>
            <person name="Vuilleumier S."/>
            <person name="Khmelenina V.N."/>
            <person name="Bringel F."/>
            <person name="Reshetnikov A.S."/>
            <person name="Lajus A."/>
            <person name="Mangenot S."/>
            <person name="Rouy Z."/>
            <person name="Op den Camp H.J."/>
            <person name="Jetten M.S."/>
            <person name="Dispirito A.A."/>
            <person name="Dunfield P."/>
            <person name="Klotz M.G."/>
            <person name="Semrau J.D."/>
            <person name="Stein L.Y."/>
            <person name="Barbe V."/>
            <person name="Medigue C."/>
            <person name="Trotsenko Y.A."/>
            <person name="Kalyuzhnaya M.G."/>
        </authorList>
    </citation>
    <scope>NUCLEOTIDE SEQUENCE [LARGE SCALE GENOMIC DNA]</scope>
    <source>
        <strain evidence="7">DSM 19304 / NCIMB 14124 / VKM B-2133 / 20Z</strain>
    </source>
</reference>
<sequence length="149" mass="16712">MFIQALLAFLALPGVVAFVVPVTWLWLSDHTKLVQPLGIAPLLTGVVALFWCVCDFYVSGKGTLAPWAPPTRLVNVGLYRYTRNPMYISVLLILLGWVLCFGAPGQLIYTVILAVGFHLRVILGEEPLLARKYGEEWGHYSSCVPRWFY</sequence>
<dbReference type="KEGG" id="mah:MEALZ_1667"/>
<evidence type="ECO:0000256" key="4">
    <source>
        <dbReference type="ARBA" id="ARBA00023136"/>
    </source>
</evidence>
<comment type="subcellular location">
    <subcellularLocation>
        <location evidence="1">Endomembrane system</location>
        <topology evidence="1">Multi-pass membrane protein</topology>
    </subcellularLocation>
</comment>
<dbReference type="GO" id="GO:0012505">
    <property type="term" value="C:endomembrane system"/>
    <property type="evidence" value="ECO:0007669"/>
    <property type="project" value="UniProtKB-SubCell"/>
</dbReference>
<keyword evidence="4 5" id="KW-0472">Membrane</keyword>
<dbReference type="STRING" id="1091494.MEALZ_1667"/>
<evidence type="ECO:0000256" key="5">
    <source>
        <dbReference type="SAM" id="Phobius"/>
    </source>
</evidence>
<keyword evidence="3 5" id="KW-1133">Transmembrane helix</keyword>
<keyword evidence="7" id="KW-1185">Reference proteome</keyword>
<evidence type="ECO:0000313" key="7">
    <source>
        <dbReference type="Proteomes" id="UP000008315"/>
    </source>
</evidence>
<evidence type="ECO:0000256" key="2">
    <source>
        <dbReference type="ARBA" id="ARBA00022692"/>
    </source>
</evidence>
<evidence type="ECO:0000256" key="1">
    <source>
        <dbReference type="ARBA" id="ARBA00004127"/>
    </source>
</evidence>
<dbReference type="Pfam" id="PF04191">
    <property type="entry name" value="PEMT"/>
    <property type="match status" value="1"/>
</dbReference>
<proteinExistence type="predicted"/>
<gene>
    <name evidence="6" type="ordered locus">MEALZ_1667</name>
</gene>
<dbReference type="HOGENOM" id="CLU_065200_4_1_6"/>
<evidence type="ECO:0000256" key="3">
    <source>
        <dbReference type="ARBA" id="ARBA00022989"/>
    </source>
</evidence>
<dbReference type="EMBL" id="FO082060">
    <property type="protein sequence ID" value="CCE23354.1"/>
    <property type="molecule type" value="Genomic_DNA"/>
</dbReference>
<feature type="transmembrane region" description="Helical" evidence="5">
    <location>
        <begin position="90"/>
        <end position="119"/>
    </location>
</feature>
<feature type="transmembrane region" description="Helical" evidence="5">
    <location>
        <begin position="33"/>
        <end position="58"/>
    </location>
</feature>
<name>G4T064_META2</name>
<dbReference type="AlphaFoldDB" id="G4T064"/>
<organism evidence="6 7">
    <name type="scientific">Methylotuvimicrobium alcaliphilum (strain DSM 19304 / NCIMB 14124 / VKM B-2133 / 20Z)</name>
    <name type="common">Methylomicrobium alcaliphilum</name>
    <dbReference type="NCBI Taxonomy" id="1091494"/>
    <lineage>
        <taxon>Bacteria</taxon>
        <taxon>Pseudomonadati</taxon>
        <taxon>Pseudomonadota</taxon>
        <taxon>Gammaproteobacteria</taxon>
        <taxon>Methylococcales</taxon>
        <taxon>Methylococcaceae</taxon>
        <taxon>Methylotuvimicrobium</taxon>
    </lineage>
</organism>
<protein>
    <recommendedName>
        <fullName evidence="8">Isoprenylcysteine carboxyl methyltransferase</fullName>
    </recommendedName>
</protein>
<keyword evidence="2 5" id="KW-0812">Transmembrane</keyword>
<accession>G4T064</accession>
<dbReference type="InterPro" id="IPR007318">
    <property type="entry name" value="Phopholipid_MeTrfase"/>
</dbReference>
<dbReference type="RefSeq" id="WP_014148147.1">
    <property type="nucleotide sequence ID" value="NC_016112.1"/>
</dbReference>
<evidence type="ECO:0000313" key="6">
    <source>
        <dbReference type="EMBL" id="CCE23354.1"/>
    </source>
</evidence>
<evidence type="ECO:0008006" key="8">
    <source>
        <dbReference type="Google" id="ProtNLM"/>
    </source>
</evidence>